<dbReference type="InterPro" id="IPR036331">
    <property type="entry name" value="Chagasin-like_sf"/>
</dbReference>
<accession>A0AA96V029</accession>
<evidence type="ECO:0000259" key="3">
    <source>
        <dbReference type="Pfam" id="PF09394"/>
    </source>
</evidence>
<dbReference type="InterPro" id="IPR018990">
    <property type="entry name" value="Prot_inh_I42_chagasin"/>
</dbReference>
<gene>
    <name evidence="4" type="ORF">MmiHf6_11840</name>
</gene>
<feature type="domain" description="Proteinase inhibitor I42 chagasin" evidence="3">
    <location>
        <begin position="158"/>
        <end position="225"/>
    </location>
</feature>
<keyword evidence="5" id="KW-1185">Reference proteome</keyword>
<reference evidence="4 5" key="1">
    <citation type="submission" date="2023-07" db="EMBL/GenBank/DDBJ databases">
        <title>Closed genoem sequence of Methanomicrococcus sp. Hf6.</title>
        <authorList>
            <person name="Poehlein A."/>
            <person name="Protasov E."/>
            <person name="Platt K."/>
            <person name="Reeh H."/>
            <person name="Daniel R."/>
            <person name="Brune A."/>
        </authorList>
    </citation>
    <scope>NUCLEOTIDE SEQUENCE [LARGE SCALE GENOMIC DNA]</scope>
    <source>
        <strain evidence="4 5">Hf6</strain>
    </source>
</reference>
<keyword evidence="1" id="KW-0646">Protease inhibitor</keyword>
<dbReference type="Gene3D" id="2.60.40.2020">
    <property type="match status" value="1"/>
</dbReference>
<keyword evidence="2" id="KW-0789">Thiol protease inhibitor</keyword>
<sequence length="246" mass="26849">MKSLKLVLVFTCVLLLACAFSGCIGSDDDDSADNTTDKYDPVTTVNVQKRGIVLAANEVIQIILPENAAGGYLWIVSDIDGLIVEESVSASENGSRTKVFNVTAERAGYYIFEALYIHNSRDFPTYTFTQGLDYASPIADPPEEPGLIMDFAGIPTPKAGSIIEVRARGNPSTGYTLDVQMTHKSHLQLLDVQFIRDEGGNETDGSDGTYVWYLTSDVPGTYMFDVFMSTGAEDPTALFYIDLTFT</sequence>
<evidence type="ECO:0000313" key="5">
    <source>
        <dbReference type="Proteomes" id="UP001302978"/>
    </source>
</evidence>
<evidence type="ECO:0000256" key="2">
    <source>
        <dbReference type="ARBA" id="ARBA00022704"/>
    </source>
</evidence>
<dbReference type="Proteomes" id="UP001302978">
    <property type="component" value="Chromosome"/>
</dbReference>
<proteinExistence type="predicted"/>
<dbReference type="EMBL" id="CP131059">
    <property type="protein sequence ID" value="WNY23861.1"/>
    <property type="molecule type" value="Genomic_DNA"/>
</dbReference>
<protein>
    <recommendedName>
        <fullName evidence="3">Proteinase inhibitor I42 chagasin domain-containing protein</fullName>
    </recommendedName>
</protein>
<name>A0AA96V029_9EURY</name>
<evidence type="ECO:0000313" key="4">
    <source>
        <dbReference type="EMBL" id="WNY23861.1"/>
    </source>
</evidence>
<dbReference type="GO" id="GO:0004869">
    <property type="term" value="F:cysteine-type endopeptidase inhibitor activity"/>
    <property type="evidence" value="ECO:0007669"/>
    <property type="project" value="UniProtKB-KW"/>
</dbReference>
<organism evidence="4 5">
    <name type="scientific">Methanimicrococcus hongohii</name>
    <dbReference type="NCBI Taxonomy" id="3028295"/>
    <lineage>
        <taxon>Archaea</taxon>
        <taxon>Methanobacteriati</taxon>
        <taxon>Methanobacteriota</taxon>
        <taxon>Stenosarchaea group</taxon>
        <taxon>Methanomicrobia</taxon>
        <taxon>Methanosarcinales</taxon>
        <taxon>Methanosarcinaceae</taxon>
        <taxon>Methanimicrococcus</taxon>
    </lineage>
</organism>
<dbReference type="SUPFAM" id="SSF141066">
    <property type="entry name" value="ICP-like"/>
    <property type="match status" value="2"/>
</dbReference>
<dbReference type="AlphaFoldDB" id="A0AA96V029"/>
<dbReference type="PROSITE" id="PS51257">
    <property type="entry name" value="PROKAR_LIPOPROTEIN"/>
    <property type="match status" value="1"/>
</dbReference>
<dbReference type="KEGG" id="mehf:MmiHf6_11840"/>
<evidence type="ECO:0000256" key="1">
    <source>
        <dbReference type="ARBA" id="ARBA00022690"/>
    </source>
</evidence>
<dbReference type="Pfam" id="PF09394">
    <property type="entry name" value="Inhibitor_I42"/>
    <property type="match status" value="1"/>
</dbReference>